<gene>
    <name evidence="2" type="ORF">LWC34_34990</name>
</gene>
<comment type="caution">
    <text evidence="2">The sequence shown here is derived from an EMBL/GenBank/DDBJ whole genome shotgun (WGS) entry which is preliminary data.</text>
</comment>
<accession>A0ABS8ZMZ1</accession>
<evidence type="ECO:0000259" key="1">
    <source>
        <dbReference type="Pfam" id="PF07179"/>
    </source>
</evidence>
<feature type="domain" description="SseB protein N-terminal" evidence="1">
    <location>
        <begin position="43"/>
        <end position="114"/>
    </location>
</feature>
<dbReference type="Pfam" id="PF07179">
    <property type="entry name" value="SseB"/>
    <property type="match status" value="1"/>
</dbReference>
<proteinExistence type="predicted"/>
<name>A0ABS8ZMZ1_9PSEU</name>
<organism evidence="2 3">
    <name type="scientific">Kibdelosporangium philippinense</name>
    <dbReference type="NCBI Taxonomy" id="211113"/>
    <lineage>
        <taxon>Bacteria</taxon>
        <taxon>Bacillati</taxon>
        <taxon>Actinomycetota</taxon>
        <taxon>Actinomycetes</taxon>
        <taxon>Pseudonocardiales</taxon>
        <taxon>Pseudonocardiaceae</taxon>
        <taxon>Kibdelosporangium</taxon>
    </lineage>
</organism>
<dbReference type="RefSeq" id="WP_233729538.1">
    <property type="nucleotide sequence ID" value="NZ_JAJVCN010000003.1"/>
</dbReference>
<dbReference type="InterPro" id="IPR009839">
    <property type="entry name" value="SseB_N"/>
</dbReference>
<dbReference type="Proteomes" id="UP001521150">
    <property type="component" value="Unassembled WGS sequence"/>
</dbReference>
<reference evidence="2 3" key="1">
    <citation type="submission" date="2021-12" db="EMBL/GenBank/DDBJ databases">
        <title>Genome sequence of Kibdelosporangium philippinense ATCC 49844.</title>
        <authorList>
            <person name="Fedorov E.A."/>
            <person name="Omeragic M."/>
            <person name="Shalygina K.F."/>
            <person name="Maclea K.S."/>
        </authorList>
    </citation>
    <scope>NUCLEOTIDE SEQUENCE [LARGE SCALE GENOMIC DNA]</scope>
    <source>
        <strain evidence="2 3">ATCC 49844</strain>
    </source>
</reference>
<sequence length="130" mass="14062">MGENVALINACRALRAGTGETSYMLSTFRRTTVYAERLDNAIPVRDHPPGEGYWLPVYSSLQEMARSVQTECLYFSLTGADLLDDMVPSMIRAHGRAVAVMLDPLAEHAMALPPVSGIVPDDVAVPGGTR</sequence>
<protein>
    <submittedName>
        <fullName evidence="2">SseB family protein</fullName>
    </submittedName>
</protein>
<keyword evidence="3" id="KW-1185">Reference proteome</keyword>
<evidence type="ECO:0000313" key="2">
    <source>
        <dbReference type="EMBL" id="MCE7007991.1"/>
    </source>
</evidence>
<dbReference type="EMBL" id="JAJVCN010000003">
    <property type="protein sequence ID" value="MCE7007991.1"/>
    <property type="molecule type" value="Genomic_DNA"/>
</dbReference>
<evidence type="ECO:0000313" key="3">
    <source>
        <dbReference type="Proteomes" id="UP001521150"/>
    </source>
</evidence>